<name>A0A8J8NEQ9_HALGN</name>
<feature type="region of interest" description="Disordered" evidence="1">
    <location>
        <begin position="83"/>
        <end position="137"/>
    </location>
</feature>
<evidence type="ECO:0000256" key="1">
    <source>
        <dbReference type="SAM" id="MobiDB-lite"/>
    </source>
</evidence>
<dbReference type="AlphaFoldDB" id="A0A8J8NEQ9"/>
<organism evidence="2 3">
    <name type="scientific">Halteria grandinella</name>
    <dbReference type="NCBI Taxonomy" id="5974"/>
    <lineage>
        <taxon>Eukaryota</taxon>
        <taxon>Sar</taxon>
        <taxon>Alveolata</taxon>
        <taxon>Ciliophora</taxon>
        <taxon>Intramacronucleata</taxon>
        <taxon>Spirotrichea</taxon>
        <taxon>Stichotrichia</taxon>
        <taxon>Sporadotrichida</taxon>
        <taxon>Halteriidae</taxon>
        <taxon>Halteria</taxon>
    </lineage>
</organism>
<dbReference type="EMBL" id="RRYP01018892">
    <property type="protein sequence ID" value="TNV73434.1"/>
    <property type="molecule type" value="Genomic_DNA"/>
</dbReference>
<gene>
    <name evidence="2" type="ORF">FGO68_gene17771</name>
</gene>
<accession>A0A8J8NEQ9</accession>
<keyword evidence="3" id="KW-1185">Reference proteome</keyword>
<feature type="region of interest" description="Disordered" evidence="1">
    <location>
        <begin position="1"/>
        <end position="28"/>
    </location>
</feature>
<feature type="compositionally biased region" description="Basic and acidic residues" evidence="1">
    <location>
        <begin position="1"/>
        <end position="15"/>
    </location>
</feature>
<protein>
    <submittedName>
        <fullName evidence="2">Uncharacterized protein</fullName>
    </submittedName>
</protein>
<feature type="compositionally biased region" description="Low complexity" evidence="1">
    <location>
        <begin position="90"/>
        <end position="102"/>
    </location>
</feature>
<sequence>MINESREHWTLEHGSKLHFPTTEDDTETDRKEMLAFKLQFNSSNYKIKSPLVETDQSDREDQEILQQAFITPKENAFDGFEYIDDPKQLESSSSGVYIESESGLSDLEDQEETSRQSEPPRQGIVSKGGAGAIEQKQ</sequence>
<evidence type="ECO:0000313" key="3">
    <source>
        <dbReference type="Proteomes" id="UP000785679"/>
    </source>
</evidence>
<proteinExistence type="predicted"/>
<reference evidence="2" key="1">
    <citation type="submission" date="2019-06" db="EMBL/GenBank/DDBJ databases">
        <authorList>
            <person name="Zheng W."/>
        </authorList>
    </citation>
    <scope>NUCLEOTIDE SEQUENCE</scope>
    <source>
        <strain evidence="2">QDHG01</strain>
    </source>
</reference>
<comment type="caution">
    <text evidence="2">The sequence shown here is derived from an EMBL/GenBank/DDBJ whole genome shotgun (WGS) entry which is preliminary data.</text>
</comment>
<evidence type="ECO:0000313" key="2">
    <source>
        <dbReference type="EMBL" id="TNV73434.1"/>
    </source>
</evidence>
<dbReference type="Proteomes" id="UP000785679">
    <property type="component" value="Unassembled WGS sequence"/>
</dbReference>